<dbReference type="PANTHER" id="PTHR32002">
    <property type="entry name" value="PROTEIN NLP8"/>
    <property type="match status" value="1"/>
</dbReference>
<proteinExistence type="predicted"/>
<sequence length="195" mass="22476">MGFHFDWLHRLTPHLFCYHLPNSTLRLYGPSRMLTRTRELATPILRQRYSQYPGNPDSGTGNPVTDEVKISLLPVPLGLVPQDYPDGRLFKERMMQALWYLKDSTEQHVLAQIWAPVKKGDRYVLTTSGQPFVLDPHSNNLLQYRTVSLMYVFSVDGENNEELGLPGCVFRQKLPEWTPDVQFTVAKSIQDLLML</sequence>
<dbReference type="InterPro" id="IPR045012">
    <property type="entry name" value="NLP"/>
</dbReference>
<reference evidence="1" key="1">
    <citation type="journal article" date="2023" name="Plant J.">
        <title>The genome of the king protea, Protea cynaroides.</title>
        <authorList>
            <person name="Chang J."/>
            <person name="Duong T.A."/>
            <person name="Schoeman C."/>
            <person name="Ma X."/>
            <person name="Roodt D."/>
            <person name="Barker N."/>
            <person name="Li Z."/>
            <person name="Van de Peer Y."/>
            <person name="Mizrachi E."/>
        </authorList>
    </citation>
    <scope>NUCLEOTIDE SEQUENCE</scope>
    <source>
        <tissue evidence="1">Young leaves</tissue>
    </source>
</reference>
<evidence type="ECO:0000313" key="1">
    <source>
        <dbReference type="EMBL" id="KAJ4977804.1"/>
    </source>
</evidence>
<dbReference type="EMBL" id="JAMYWD010000002">
    <property type="protein sequence ID" value="KAJ4977804.1"/>
    <property type="molecule type" value="Genomic_DNA"/>
</dbReference>
<name>A0A9Q0QZU1_9MAGN</name>
<evidence type="ECO:0000313" key="2">
    <source>
        <dbReference type="Proteomes" id="UP001141806"/>
    </source>
</evidence>
<comment type="caution">
    <text evidence="1">The sequence shown here is derived from an EMBL/GenBank/DDBJ whole genome shotgun (WGS) entry which is preliminary data.</text>
</comment>
<gene>
    <name evidence="1" type="ORF">NE237_008584</name>
</gene>
<dbReference type="OrthoDB" id="6270329at2759"/>
<keyword evidence="2" id="KW-1185">Reference proteome</keyword>
<dbReference type="PANTHER" id="PTHR32002:SF35">
    <property type="entry name" value="PROTEIN NLP6"/>
    <property type="match status" value="1"/>
</dbReference>
<dbReference type="AlphaFoldDB" id="A0A9Q0QZU1"/>
<dbReference type="GO" id="GO:0003700">
    <property type="term" value="F:DNA-binding transcription factor activity"/>
    <property type="evidence" value="ECO:0007669"/>
    <property type="project" value="InterPro"/>
</dbReference>
<dbReference type="Proteomes" id="UP001141806">
    <property type="component" value="Unassembled WGS sequence"/>
</dbReference>
<accession>A0A9Q0QZU1</accession>
<protein>
    <submittedName>
        <fullName evidence="1">Uncharacterized protein</fullName>
    </submittedName>
</protein>
<organism evidence="1 2">
    <name type="scientific">Protea cynaroides</name>
    <dbReference type="NCBI Taxonomy" id="273540"/>
    <lineage>
        <taxon>Eukaryota</taxon>
        <taxon>Viridiplantae</taxon>
        <taxon>Streptophyta</taxon>
        <taxon>Embryophyta</taxon>
        <taxon>Tracheophyta</taxon>
        <taxon>Spermatophyta</taxon>
        <taxon>Magnoliopsida</taxon>
        <taxon>Proteales</taxon>
        <taxon>Proteaceae</taxon>
        <taxon>Protea</taxon>
    </lineage>
</organism>